<evidence type="ECO:0000256" key="2">
    <source>
        <dbReference type="ARBA" id="ARBA00022670"/>
    </source>
</evidence>
<dbReference type="InterPro" id="IPR054613">
    <property type="entry name" value="Peptidase_S78_dom"/>
</dbReference>
<evidence type="ECO:0000313" key="6">
    <source>
        <dbReference type="EMBL" id="VYT53204.1"/>
    </source>
</evidence>
<evidence type="ECO:0000256" key="4">
    <source>
        <dbReference type="SAM" id="Coils"/>
    </source>
</evidence>
<dbReference type="AlphaFoldDB" id="A0A6N2XFT0"/>
<gene>
    <name evidence="6" type="ORF">BOLFYP28_00437</name>
</gene>
<proteinExistence type="predicted"/>
<name>A0A6N2XFT0_BACOV</name>
<reference evidence="6" key="1">
    <citation type="submission" date="2019-11" db="EMBL/GenBank/DDBJ databases">
        <authorList>
            <person name="Feng L."/>
        </authorList>
    </citation>
    <scope>NUCLEOTIDE SEQUENCE</scope>
    <source>
        <strain evidence="6">BovatusLFYP28</strain>
    </source>
</reference>
<evidence type="ECO:0000259" key="5">
    <source>
        <dbReference type="Pfam" id="PF04586"/>
    </source>
</evidence>
<feature type="coiled-coil region" evidence="4">
    <location>
        <begin position="187"/>
        <end position="221"/>
    </location>
</feature>
<dbReference type="GO" id="GO:0006508">
    <property type="term" value="P:proteolysis"/>
    <property type="evidence" value="ECO:0007669"/>
    <property type="project" value="UniProtKB-KW"/>
</dbReference>
<sequence>MQRQCIKAWHEKMSKRVRISNDSLNSYGSRVLTSGMSVEQYCRNPVLLYMHQRGNVIGYVKDLRVEDGEVTGELVFDEATDLSKRCKKQFEFGSLRMVSAGIDILELSDQPEHLLQRQTSPTITKSKLYEVSLVDVGSNDDAIVLMKDGKQITLGKDGDCPLPLINNQKTTEEMELKLLALQLGLPETATEADVNRALNELKAAKAENDSLKQENGKLTLARITGLVEKAVVEKRLGEDKKTQFIELGKKVGADELKNVLDAMQPQVKLSAVLTNVNGRVSALPTTYAKLSEVPGDALLELREQNPDEYKRLYKAEYGFECEL</sequence>
<dbReference type="Pfam" id="PF04586">
    <property type="entry name" value="Peptidase_S78"/>
    <property type="match status" value="1"/>
</dbReference>
<feature type="domain" description="Prohead serine protease" evidence="5">
    <location>
        <begin position="47"/>
        <end position="144"/>
    </location>
</feature>
<evidence type="ECO:0000256" key="3">
    <source>
        <dbReference type="ARBA" id="ARBA00022801"/>
    </source>
</evidence>
<organism evidence="6">
    <name type="scientific">Bacteroides ovatus</name>
    <dbReference type="NCBI Taxonomy" id="28116"/>
    <lineage>
        <taxon>Bacteria</taxon>
        <taxon>Pseudomonadati</taxon>
        <taxon>Bacteroidota</taxon>
        <taxon>Bacteroidia</taxon>
        <taxon>Bacteroidales</taxon>
        <taxon>Bacteroidaceae</taxon>
        <taxon>Bacteroides</taxon>
    </lineage>
</organism>
<keyword evidence="1" id="KW-1188">Viral release from host cell</keyword>
<evidence type="ECO:0000256" key="1">
    <source>
        <dbReference type="ARBA" id="ARBA00022612"/>
    </source>
</evidence>
<keyword evidence="2 6" id="KW-0645">Protease</keyword>
<protein>
    <submittedName>
        <fullName evidence="6">Caudovirus prohead protease</fullName>
    </submittedName>
</protein>
<dbReference type="EMBL" id="CACRTD010000072">
    <property type="protein sequence ID" value="VYT53204.1"/>
    <property type="molecule type" value="Genomic_DNA"/>
</dbReference>
<keyword evidence="4" id="KW-0175">Coiled coil</keyword>
<keyword evidence="3" id="KW-0378">Hydrolase</keyword>
<accession>A0A6N2XFT0</accession>
<dbReference type="GO" id="GO:0008233">
    <property type="term" value="F:peptidase activity"/>
    <property type="evidence" value="ECO:0007669"/>
    <property type="project" value="UniProtKB-KW"/>
</dbReference>